<dbReference type="InterPro" id="IPR005532">
    <property type="entry name" value="SUMF_dom"/>
</dbReference>
<dbReference type="GO" id="GO:0005524">
    <property type="term" value="F:ATP binding"/>
    <property type="evidence" value="ECO:0007669"/>
    <property type="project" value="UniProtKB-KW"/>
</dbReference>
<dbReference type="InParanoid" id="A0A517SI64"/>
<dbReference type="Gene3D" id="3.30.200.20">
    <property type="entry name" value="Phosphorylase Kinase, domain 1"/>
    <property type="match status" value="1"/>
</dbReference>
<gene>
    <name evidence="7" type="primary">stkP_3</name>
    <name evidence="7" type="ORF">Pan44_38500</name>
</gene>
<dbReference type="Gene3D" id="3.90.1580.10">
    <property type="entry name" value="paralog of FGE (formylglycine-generating enzyme)"/>
    <property type="match status" value="1"/>
</dbReference>
<evidence type="ECO:0000256" key="2">
    <source>
        <dbReference type="ARBA" id="ARBA00022741"/>
    </source>
</evidence>
<dbReference type="InterPro" id="IPR000719">
    <property type="entry name" value="Prot_kinase_dom"/>
</dbReference>
<dbReference type="SUPFAM" id="SSF56112">
    <property type="entry name" value="Protein kinase-like (PK-like)"/>
    <property type="match status" value="1"/>
</dbReference>
<dbReference type="Gene3D" id="1.10.510.10">
    <property type="entry name" value="Transferase(Phosphotransferase) domain 1"/>
    <property type="match status" value="1"/>
</dbReference>
<keyword evidence="8" id="KW-1185">Reference proteome</keyword>
<keyword evidence="2" id="KW-0547">Nucleotide-binding</keyword>
<keyword evidence="1 7" id="KW-0808">Transferase</keyword>
<dbReference type="CDD" id="cd14014">
    <property type="entry name" value="STKc_PknB_like"/>
    <property type="match status" value="1"/>
</dbReference>
<proteinExistence type="predicted"/>
<reference evidence="7 8" key="1">
    <citation type="submission" date="2019-02" db="EMBL/GenBank/DDBJ databases">
        <title>Deep-cultivation of Planctomycetes and their phenomic and genomic characterization uncovers novel biology.</title>
        <authorList>
            <person name="Wiegand S."/>
            <person name="Jogler M."/>
            <person name="Boedeker C."/>
            <person name="Pinto D."/>
            <person name="Vollmers J."/>
            <person name="Rivas-Marin E."/>
            <person name="Kohn T."/>
            <person name="Peeters S.H."/>
            <person name="Heuer A."/>
            <person name="Rast P."/>
            <person name="Oberbeckmann S."/>
            <person name="Bunk B."/>
            <person name="Jeske O."/>
            <person name="Meyerdierks A."/>
            <person name="Storesund J.E."/>
            <person name="Kallscheuer N."/>
            <person name="Luecker S."/>
            <person name="Lage O.M."/>
            <person name="Pohl T."/>
            <person name="Merkel B.J."/>
            <person name="Hornburger P."/>
            <person name="Mueller R.-W."/>
            <person name="Bruemmer F."/>
            <person name="Labrenz M."/>
            <person name="Spormann A.M."/>
            <person name="Op den Camp H."/>
            <person name="Overmann J."/>
            <person name="Amann R."/>
            <person name="Jetten M.S.M."/>
            <person name="Mascher T."/>
            <person name="Medema M.H."/>
            <person name="Devos D.P."/>
            <person name="Kaster A.-K."/>
            <person name="Ovreas L."/>
            <person name="Rohde M."/>
            <person name="Galperin M.Y."/>
            <person name="Jogler C."/>
        </authorList>
    </citation>
    <scope>NUCLEOTIDE SEQUENCE [LARGE SCALE GENOMIC DNA]</scope>
    <source>
        <strain evidence="7 8">Pan44</strain>
    </source>
</reference>
<evidence type="ECO:0000256" key="3">
    <source>
        <dbReference type="ARBA" id="ARBA00022777"/>
    </source>
</evidence>
<dbReference type="EC" id="2.7.11.1" evidence="7"/>
<evidence type="ECO:0000256" key="4">
    <source>
        <dbReference type="ARBA" id="ARBA00022840"/>
    </source>
</evidence>
<dbReference type="InterPro" id="IPR011009">
    <property type="entry name" value="Kinase-like_dom_sf"/>
</dbReference>
<dbReference type="PANTHER" id="PTHR43289">
    <property type="entry name" value="MITOGEN-ACTIVATED PROTEIN KINASE KINASE KINASE 20-RELATED"/>
    <property type="match status" value="1"/>
</dbReference>
<organism evidence="7 8">
    <name type="scientific">Caulifigura coniformis</name>
    <dbReference type="NCBI Taxonomy" id="2527983"/>
    <lineage>
        <taxon>Bacteria</taxon>
        <taxon>Pseudomonadati</taxon>
        <taxon>Planctomycetota</taxon>
        <taxon>Planctomycetia</taxon>
        <taxon>Planctomycetales</taxon>
        <taxon>Planctomycetaceae</taxon>
        <taxon>Caulifigura</taxon>
    </lineage>
</organism>
<accession>A0A517SI64</accession>
<dbReference type="PROSITE" id="PS00108">
    <property type="entry name" value="PROTEIN_KINASE_ST"/>
    <property type="match status" value="1"/>
</dbReference>
<dbReference type="EMBL" id="CP036271">
    <property type="protein sequence ID" value="QDT55802.1"/>
    <property type="molecule type" value="Genomic_DNA"/>
</dbReference>
<feature type="region of interest" description="Disordered" evidence="5">
    <location>
        <begin position="325"/>
        <end position="369"/>
    </location>
</feature>
<dbReference type="SMART" id="SM00220">
    <property type="entry name" value="S_TKc"/>
    <property type="match status" value="1"/>
</dbReference>
<dbReference type="PROSITE" id="PS50011">
    <property type="entry name" value="PROTEIN_KINASE_DOM"/>
    <property type="match status" value="1"/>
</dbReference>
<dbReference type="InterPro" id="IPR008271">
    <property type="entry name" value="Ser/Thr_kinase_AS"/>
</dbReference>
<evidence type="ECO:0000313" key="8">
    <source>
        <dbReference type="Proteomes" id="UP000315700"/>
    </source>
</evidence>
<feature type="compositionally biased region" description="Basic and acidic residues" evidence="5">
    <location>
        <begin position="355"/>
        <end position="366"/>
    </location>
</feature>
<dbReference type="AlphaFoldDB" id="A0A517SI64"/>
<dbReference type="GO" id="GO:0004674">
    <property type="term" value="F:protein serine/threonine kinase activity"/>
    <property type="evidence" value="ECO:0007669"/>
    <property type="project" value="UniProtKB-EC"/>
</dbReference>
<dbReference type="Proteomes" id="UP000315700">
    <property type="component" value="Chromosome"/>
</dbReference>
<sequence length="841" mass="92084">MIRSRPWPSAASTAASWSSTPEFDADLMTTGELNADDLEGLVGRELDGRYLLDQFIDRGGFGVVYRGIDKKFNSSVAVKVGLSYREFMKEAKLAAEVRHDNIVQVSDYGNDHGLAYLVMEFLQGDDLEKLFKEQGHRLTNEQLRKLVAEVGDALSHAHSDQLIHRDLKPRNIILKTSRNRTGSSSHPARFVLLDFGIAAKLDAKGTQRNRTQDGAGTVEYMAPELLRTSPVATVASDIYAFGVILYQMMTGRVPFQQCDNSHMALAECLNAIAHQLPAPFSEVAPDRKYPAAAEAVVMQCLEKEAAKRPATMSEVRDQFLRAMEPAPAAASSRPRDLSQTLRPGELDDTAPTPDQRLDSWNPERQRSSGGTRWPWIVAALALLAVAVFGLTRPGQPSLTFETTSTLSSVKGAEIAPLDGQPLELVAGERLTVAFEVLDVPRDATLKFDVPEAPAGVVVKEEAATGSSRTYSIVIDDPNQGPAPPLAVVFKATASHLSNPFEQRLELNPLRPKAWLPDSLRSLGYREASDSRLCRIGNEVFSTVLERRVGAETVRMLLVPETEINDRRIRTFYVMERLVSKAQFQAFAAATPDYQLASRSTDERKWESGPEGPVTDIYVLEAQRFARWLAGPSGSLPATSEWELAAGYYAFQQLLEARGELTPDAIQQITRMRRTDPLLGAESWVGKGPSLGEFNPAQGSSCKGCSPYGLKFDRLASGTLPAEMTSTLVSFTSAEADLKALNRNDVPRATDKALRDGLYSARLRGFPMMGESPEELWVKNVSGGQALRSQEDLDGIGTLVLLPEHGIGFDSYIGFRVVISTEGAGSATASREFSAGRNFVRN</sequence>
<evidence type="ECO:0000256" key="1">
    <source>
        <dbReference type="ARBA" id="ARBA00022679"/>
    </source>
</evidence>
<dbReference type="InterPro" id="IPR016187">
    <property type="entry name" value="CTDL_fold"/>
</dbReference>
<dbReference type="SUPFAM" id="SSF56436">
    <property type="entry name" value="C-type lectin-like"/>
    <property type="match status" value="1"/>
</dbReference>
<dbReference type="InterPro" id="IPR042095">
    <property type="entry name" value="SUMF_sf"/>
</dbReference>
<keyword evidence="3 7" id="KW-0418">Kinase</keyword>
<dbReference type="KEGG" id="ccos:Pan44_38500"/>
<evidence type="ECO:0000256" key="5">
    <source>
        <dbReference type="SAM" id="MobiDB-lite"/>
    </source>
</evidence>
<dbReference type="RefSeq" id="WP_197453458.1">
    <property type="nucleotide sequence ID" value="NZ_CP036271.1"/>
</dbReference>
<protein>
    <submittedName>
        <fullName evidence="7">Serine/threonine-protein kinase StkP</fullName>
        <ecNumber evidence="7">2.7.11.1</ecNumber>
    </submittedName>
</protein>
<dbReference type="Pfam" id="PF03781">
    <property type="entry name" value="FGE-sulfatase"/>
    <property type="match status" value="1"/>
</dbReference>
<name>A0A517SI64_9PLAN</name>
<evidence type="ECO:0000313" key="7">
    <source>
        <dbReference type="EMBL" id="QDT55802.1"/>
    </source>
</evidence>
<dbReference type="Pfam" id="PF00069">
    <property type="entry name" value="Pkinase"/>
    <property type="match status" value="1"/>
</dbReference>
<keyword evidence="4" id="KW-0067">ATP-binding</keyword>
<dbReference type="PANTHER" id="PTHR43289:SF34">
    <property type="entry name" value="SERINE_THREONINE-PROTEIN KINASE YBDM-RELATED"/>
    <property type="match status" value="1"/>
</dbReference>
<feature type="domain" description="Protein kinase" evidence="6">
    <location>
        <begin position="50"/>
        <end position="320"/>
    </location>
</feature>
<evidence type="ECO:0000259" key="6">
    <source>
        <dbReference type="PROSITE" id="PS50011"/>
    </source>
</evidence>